<name>A0A848KRX9_9ACTN</name>
<dbReference type="RefSeq" id="WP_170193364.1">
    <property type="nucleotide sequence ID" value="NZ_JABBNB010000005.1"/>
</dbReference>
<keyword evidence="2" id="KW-1185">Reference proteome</keyword>
<gene>
    <name evidence="1" type="ORF">HH308_06485</name>
</gene>
<sequence length="113" mass="13056">MTARQMPSFVPDRGSFVRCKRCHEQFFFVETVKNKRMPVDVAPASDGNLIIHKRGPDEEGNPRLPFGSVVSGLQAEGMREAGIRLYVSHFRDCPYAEEFRKKARSRGTWRRNR</sequence>
<proteinExistence type="predicted"/>
<organism evidence="1 2">
    <name type="scientific">Gordonia asplenii</name>
    <dbReference type="NCBI Taxonomy" id="2725283"/>
    <lineage>
        <taxon>Bacteria</taxon>
        <taxon>Bacillati</taxon>
        <taxon>Actinomycetota</taxon>
        <taxon>Actinomycetes</taxon>
        <taxon>Mycobacteriales</taxon>
        <taxon>Gordoniaceae</taxon>
        <taxon>Gordonia</taxon>
    </lineage>
</organism>
<dbReference type="Proteomes" id="UP000550729">
    <property type="component" value="Unassembled WGS sequence"/>
</dbReference>
<protein>
    <submittedName>
        <fullName evidence="1">Uncharacterized protein</fullName>
    </submittedName>
</protein>
<comment type="caution">
    <text evidence="1">The sequence shown here is derived from an EMBL/GenBank/DDBJ whole genome shotgun (WGS) entry which is preliminary data.</text>
</comment>
<dbReference type="EMBL" id="JABBNB010000005">
    <property type="protein sequence ID" value="NMO00859.1"/>
    <property type="molecule type" value="Genomic_DNA"/>
</dbReference>
<evidence type="ECO:0000313" key="2">
    <source>
        <dbReference type="Proteomes" id="UP000550729"/>
    </source>
</evidence>
<dbReference type="AlphaFoldDB" id="A0A848KRX9"/>
<reference evidence="1 2" key="1">
    <citation type="submission" date="2020-04" db="EMBL/GenBank/DDBJ databases">
        <title>Gordonia sp. nov. TBRC 11910.</title>
        <authorList>
            <person name="Suriyachadkun C."/>
        </authorList>
    </citation>
    <scope>NUCLEOTIDE SEQUENCE [LARGE SCALE GENOMIC DNA]</scope>
    <source>
        <strain evidence="1 2">TBRC 11910</strain>
    </source>
</reference>
<accession>A0A848KRX9</accession>
<evidence type="ECO:0000313" key="1">
    <source>
        <dbReference type="EMBL" id="NMO00859.1"/>
    </source>
</evidence>